<organism evidence="1">
    <name type="scientific">Anguilla anguilla</name>
    <name type="common">European freshwater eel</name>
    <name type="synonym">Muraena anguilla</name>
    <dbReference type="NCBI Taxonomy" id="7936"/>
    <lineage>
        <taxon>Eukaryota</taxon>
        <taxon>Metazoa</taxon>
        <taxon>Chordata</taxon>
        <taxon>Craniata</taxon>
        <taxon>Vertebrata</taxon>
        <taxon>Euteleostomi</taxon>
        <taxon>Actinopterygii</taxon>
        <taxon>Neopterygii</taxon>
        <taxon>Teleostei</taxon>
        <taxon>Anguilliformes</taxon>
        <taxon>Anguillidae</taxon>
        <taxon>Anguilla</taxon>
    </lineage>
</organism>
<evidence type="ECO:0000313" key="1">
    <source>
        <dbReference type="EMBL" id="JAH35403.1"/>
    </source>
</evidence>
<reference evidence="1" key="2">
    <citation type="journal article" date="2015" name="Fish Shellfish Immunol.">
        <title>Early steps in the European eel (Anguilla anguilla)-Vibrio vulnificus interaction in the gills: Role of the RtxA13 toxin.</title>
        <authorList>
            <person name="Callol A."/>
            <person name="Pajuelo D."/>
            <person name="Ebbesson L."/>
            <person name="Teles M."/>
            <person name="MacKenzie S."/>
            <person name="Amaro C."/>
        </authorList>
    </citation>
    <scope>NUCLEOTIDE SEQUENCE</scope>
</reference>
<protein>
    <submittedName>
        <fullName evidence="1">Uncharacterized protein</fullName>
    </submittedName>
</protein>
<dbReference type="AlphaFoldDB" id="A0A0E9S4F6"/>
<sequence length="47" mass="5475">MLLCIPDTISVEENQGCLVFLFICILSPVETWTRLSHVELKKTRRQN</sequence>
<name>A0A0E9S4F6_ANGAN</name>
<reference evidence="1" key="1">
    <citation type="submission" date="2014-11" db="EMBL/GenBank/DDBJ databases">
        <authorList>
            <person name="Amaro Gonzalez C."/>
        </authorList>
    </citation>
    <scope>NUCLEOTIDE SEQUENCE</scope>
</reference>
<dbReference type="EMBL" id="GBXM01073174">
    <property type="protein sequence ID" value="JAH35403.1"/>
    <property type="molecule type" value="Transcribed_RNA"/>
</dbReference>
<proteinExistence type="predicted"/>
<accession>A0A0E9S4F6</accession>